<dbReference type="GeneID" id="105365735"/>
<feature type="domain" description="Peptidase S1" evidence="7">
    <location>
        <begin position="16"/>
        <end position="235"/>
    </location>
</feature>
<keyword evidence="8" id="KW-1185">Reference proteome</keyword>
<dbReference type="PROSITE" id="PS00134">
    <property type="entry name" value="TRYPSIN_HIS"/>
    <property type="match status" value="1"/>
</dbReference>
<dbReference type="RefSeq" id="XP_011502271.1">
    <property type="nucleotide sequence ID" value="XM_011503969.1"/>
</dbReference>
<dbReference type="InterPro" id="IPR050430">
    <property type="entry name" value="Peptidase_S1"/>
</dbReference>
<dbReference type="InterPro" id="IPR001254">
    <property type="entry name" value="Trypsin_dom"/>
</dbReference>
<dbReference type="Gene3D" id="2.40.10.10">
    <property type="entry name" value="Trypsin-like serine proteases"/>
    <property type="match status" value="1"/>
</dbReference>
<evidence type="ECO:0000256" key="6">
    <source>
        <dbReference type="RuleBase" id="RU363034"/>
    </source>
</evidence>
<evidence type="ECO:0000256" key="4">
    <source>
        <dbReference type="ARBA" id="ARBA00023157"/>
    </source>
</evidence>
<dbReference type="InterPro" id="IPR018114">
    <property type="entry name" value="TRYPSIN_HIS"/>
</dbReference>
<dbReference type="InterPro" id="IPR009003">
    <property type="entry name" value="Peptidase_S1_PA"/>
</dbReference>
<dbReference type="PANTHER" id="PTHR24276:SF91">
    <property type="entry name" value="AT26814P-RELATED"/>
    <property type="match status" value="1"/>
</dbReference>
<evidence type="ECO:0000256" key="3">
    <source>
        <dbReference type="ARBA" id="ARBA00022825"/>
    </source>
</evidence>
<keyword evidence="1 6" id="KW-0645">Protease</keyword>
<dbReference type="SUPFAM" id="SSF50494">
    <property type="entry name" value="Trypsin-like serine proteases"/>
    <property type="match status" value="1"/>
</dbReference>
<evidence type="ECO:0000256" key="5">
    <source>
        <dbReference type="ARBA" id="ARBA00024195"/>
    </source>
</evidence>
<evidence type="ECO:0000256" key="1">
    <source>
        <dbReference type="ARBA" id="ARBA00022670"/>
    </source>
</evidence>
<dbReference type="GO" id="GO:0006508">
    <property type="term" value="P:proteolysis"/>
    <property type="evidence" value="ECO:0007669"/>
    <property type="project" value="UniProtKB-KW"/>
</dbReference>
<dbReference type="InterPro" id="IPR033116">
    <property type="entry name" value="TRYPSIN_SER"/>
</dbReference>
<dbReference type="InterPro" id="IPR043504">
    <property type="entry name" value="Peptidase_S1_PA_chymotrypsin"/>
</dbReference>
<accession>A0AAJ6YQB7</accession>
<dbReference type="PROSITE" id="PS00135">
    <property type="entry name" value="TRYPSIN_SER"/>
    <property type="match status" value="1"/>
</dbReference>
<protein>
    <submittedName>
        <fullName evidence="9">Trypsin epsilon-like</fullName>
    </submittedName>
</protein>
<gene>
    <name evidence="9" type="primary">LOC105365735</name>
</gene>
<dbReference type="InterPro" id="IPR001314">
    <property type="entry name" value="Peptidase_S1A"/>
</dbReference>
<evidence type="ECO:0000313" key="8">
    <source>
        <dbReference type="Proteomes" id="UP000695007"/>
    </source>
</evidence>
<keyword evidence="4" id="KW-1015">Disulfide bond</keyword>
<dbReference type="GO" id="GO:0004252">
    <property type="term" value="F:serine-type endopeptidase activity"/>
    <property type="evidence" value="ECO:0007669"/>
    <property type="project" value="InterPro"/>
</dbReference>
<dbReference type="FunFam" id="2.40.10.10:FF:000002">
    <property type="entry name" value="Transmembrane protease serine"/>
    <property type="match status" value="1"/>
</dbReference>
<evidence type="ECO:0000256" key="2">
    <source>
        <dbReference type="ARBA" id="ARBA00022801"/>
    </source>
</evidence>
<dbReference type="AlphaFoldDB" id="A0AAJ6YQB7"/>
<dbReference type="PROSITE" id="PS50240">
    <property type="entry name" value="TRYPSIN_DOM"/>
    <property type="match status" value="1"/>
</dbReference>
<proteinExistence type="inferred from homology"/>
<evidence type="ECO:0000313" key="9">
    <source>
        <dbReference type="RefSeq" id="XP_011502271.1"/>
    </source>
</evidence>
<evidence type="ECO:0000259" key="7">
    <source>
        <dbReference type="PROSITE" id="PS50240"/>
    </source>
</evidence>
<name>A0AAJ6YQB7_9HYME</name>
<dbReference type="PANTHER" id="PTHR24276">
    <property type="entry name" value="POLYSERASE-RELATED"/>
    <property type="match status" value="1"/>
</dbReference>
<keyword evidence="3 6" id="KW-0720">Serine protease</keyword>
<dbReference type="Proteomes" id="UP000695007">
    <property type="component" value="Unplaced"/>
</dbReference>
<dbReference type="PRINTS" id="PR00722">
    <property type="entry name" value="CHYMOTRYPSIN"/>
</dbReference>
<dbReference type="CDD" id="cd00190">
    <property type="entry name" value="Tryp_SPc"/>
    <property type="match status" value="1"/>
</dbReference>
<dbReference type="SMART" id="SM00020">
    <property type="entry name" value="Tryp_SPc"/>
    <property type="match status" value="1"/>
</dbReference>
<keyword evidence="2 6" id="KW-0378">Hydrolase</keyword>
<dbReference type="Pfam" id="PF00089">
    <property type="entry name" value="Trypsin"/>
    <property type="match status" value="1"/>
</dbReference>
<comment type="similarity">
    <text evidence="5">Belongs to the peptidase S1 family. CLIP subfamily.</text>
</comment>
<dbReference type="KEGG" id="csol:105365735"/>
<sequence length="239" mass="26137">MKLFSADVVKLEDENIVGGIDAKIEDYKYQVVVLHLMKIWCGGSIITKKDVLTAGHCVRLSYRPLSIRAGSSFWFKGGSLHEVSSNFTYGQFQSTDIGILRLRQPFVFDNTRQPIPLANPKTVLKPGSLAVVSGWGTNDLHEYPDQLQIVKVPLVDKNICKKVFIGTSIGNVTDSQLCAGITSKDSCQGDSGSPLVYNGVQIGIVSKGIGCGLAKYPGIYSDVSYFYDWIMSTISADKE</sequence>
<reference evidence="9" key="1">
    <citation type="submission" date="2025-08" db="UniProtKB">
        <authorList>
            <consortium name="RefSeq"/>
        </authorList>
    </citation>
    <scope>IDENTIFICATION</scope>
</reference>
<organism evidence="8 9">
    <name type="scientific">Ceratosolen solmsi marchali</name>
    <dbReference type="NCBI Taxonomy" id="326594"/>
    <lineage>
        <taxon>Eukaryota</taxon>
        <taxon>Metazoa</taxon>
        <taxon>Ecdysozoa</taxon>
        <taxon>Arthropoda</taxon>
        <taxon>Hexapoda</taxon>
        <taxon>Insecta</taxon>
        <taxon>Pterygota</taxon>
        <taxon>Neoptera</taxon>
        <taxon>Endopterygota</taxon>
        <taxon>Hymenoptera</taxon>
        <taxon>Apocrita</taxon>
        <taxon>Proctotrupomorpha</taxon>
        <taxon>Chalcidoidea</taxon>
        <taxon>Agaonidae</taxon>
        <taxon>Agaoninae</taxon>
        <taxon>Ceratosolen</taxon>
    </lineage>
</organism>